<reference evidence="1" key="1">
    <citation type="submission" date="2014-09" db="EMBL/GenBank/DDBJ databases">
        <authorList>
            <person name="Magalhaes I.L.F."/>
            <person name="Oliveira U."/>
            <person name="Santos F.R."/>
            <person name="Vidigal T.H.D.A."/>
            <person name="Brescovit A.D."/>
            <person name="Santos A.J."/>
        </authorList>
    </citation>
    <scope>NUCLEOTIDE SEQUENCE</scope>
    <source>
        <tissue evidence="1">Shoot tissue taken approximately 20 cm above the soil surface</tissue>
    </source>
</reference>
<dbReference type="EMBL" id="GBRH01178922">
    <property type="protein sequence ID" value="JAE18974.1"/>
    <property type="molecule type" value="Transcribed_RNA"/>
</dbReference>
<proteinExistence type="predicted"/>
<accession>A0A0A9G668</accession>
<protein>
    <submittedName>
        <fullName evidence="1">Uncharacterized protein</fullName>
    </submittedName>
</protein>
<reference evidence="1" key="2">
    <citation type="journal article" date="2015" name="Data Brief">
        <title>Shoot transcriptome of the giant reed, Arundo donax.</title>
        <authorList>
            <person name="Barrero R.A."/>
            <person name="Guerrero F.D."/>
            <person name="Moolhuijzen P."/>
            <person name="Goolsby J.A."/>
            <person name="Tidwell J."/>
            <person name="Bellgard S.E."/>
            <person name="Bellgard M.I."/>
        </authorList>
    </citation>
    <scope>NUCLEOTIDE SEQUENCE</scope>
    <source>
        <tissue evidence="1">Shoot tissue taken approximately 20 cm above the soil surface</tissue>
    </source>
</reference>
<dbReference type="AlphaFoldDB" id="A0A0A9G668"/>
<sequence length="72" mass="7911">MCMVLCFQRFGVNRTACADRTGGEEQMTETARGREKELHRSQEVALGGVVSLLNLQDTCAGFICLLRETTTG</sequence>
<organism evidence="1">
    <name type="scientific">Arundo donax</name>
    <name type="common">Giant reed</name>
    <name type="synonym">Donax arundinaceus</name>
    <dbReference type="NCBI Taxonomy" id="35708"/>
    <lineage>
        <taxon>Eukaryota</taxon>
        <taxon>Viridiplantae</taxon>
        <taxon>Streptophyta</taxon>
        <taxon>Embryophyta</taxon>
        <taxon>Tracheophyta</taxon>
        <taxon>Spermatophyta</taxon>
        <taxon>Magnoliopsida</taxon>
        <taxon>Liliopsida</taxon>
        <taxon>Poales</taxon>
        <taxon>Poaceae</taxon>
        <taxon>PACMAD clade</taxon>
        <taxon>Arundinoideae</taxon>
        <taxon>Arundineae</taxon>
        <taxon>Arundo</taxon>
    </lineage>
</organism>
<evidence type="ECO:0000313" key="1">
    <source>
        <dbReference type="EMBL" id="JAE18974.1"/>
    </source>
</evidence>
<name>A0A0A9G668_ARUDO</name>